<evidence type="ECO:0000256" key="1">
    <source>
        <dbReference type="SAM" id="Phobius"/>
    </source>
</evidence>
<evidence type="ECO:0000313" key="3">
    <source>
        <dbReference type="Proteomes" id="UP000033140"/>
    </source>
</evidence>
<dbReference type="AlphaFoldDB" id="A0A0E9NDA6"/>
<reference evidence="2 3" key="3">
    <citation type="journal article" date="2015" name="Genome Announc.">
        <title>Draft Genome Sequence of the Archiascomycetous Yeast Saitoella complicata.</title>
        <authorList>
            <person name="Yamauchi K."/>
            <person name="Kondo S."/>
            <person name="Hamamoto M."/>
            <person name="Takahashi Y."/>
            <person name="Ogura Y."/>
            <person name="Hayashi T."/>
            <person name="Nishida H."/>
        </authorList>
    </citation>
    <scope>NUCLEOTIDE SEQUENCE [LARGE SCALE GENOMIC DNA]</scope>
    <source>
        <strain evidence="2 3">NRRL Y-17804</strain>
    </source>
</reference>
<protein>
    <submittedName>
        <fullName evidence="2">Uncharacterized protein</fullName>
    </submittedName>
</protein>
<dbReference type="Proteomes" id="UP000033140">
    <property type="component" value="Unassembled WGS sequence"/>
</dbReference>
<keyword evidence="1" id="KW-1133">Transmembrane helix</keyword>
<gene>
    <name evidence="2" type="ORF">G7K_1900-t1</name>
</gene>
<reference evidence="2 3" key="2">
    <citation type="journal article" date="2014" name="J. Gen. Appl. Microbiol.">
        <title>The early diverging ascomycetous budding yeast Saitoella complicata has three histone deacetylases belonging to the Clr6, Hos2, and Rpd3 lineages.</title>
        <authorList>
            <person name="Nishida H."/>
            <person name="Matsumoto T."/>
            <person name="Kondo S."/>
            <person name="Hamamoto M."/>
            <person name="Yoshikawa H."/>
        </authorList>
    </citation>
    <scope>NUCLEOTIDE SEQUENCE [LARGE SCALE GENOMIC DNA]</scope>
    <source>
        <strain evidence="2 3">NRRL Y-17804</strain>
    </source>
</reference>
<comment type="caution">
    <text evidence="2">The sequence shown here is derived from an EMBL/GenBank/DDBJ whole genome shotgun (WGS) entry which is preliminary data.</text>
</comment>
<feature type="transmembrane region" description="Helical" evidence="1">
    <location>
        <begin position="71"/>
        <end position="88"/>
    </location>
</feature>
<keyword evidence="1" id="KW-0812">Transmembrane</keyword>
<name>A0A0E9NDA6_SAICN</name>
<feature type="transmembrane region" description="Helical" evidence="1">
    <location>
        <begin position="36"/>
        <end position="59"/>
    </location>
</feature>
<keyword evidence="1" id="KW-0472">Membrane</keyword>
<accession>A0A0E9NDA6</accession>
<proteinExistence type="predicted"/>
<evidence type="ECO:0000313" key="2">
    <source>
        <dbReference type="EMBL" id="GAO47701.1"/>
    </source>
</evidence>
<keyword evidence="3" id="KW-1185">Reference proteome</keyword>
<dbReference type="EMBL" id="BACD03000010">
    <property type="protein sequence ID" value="GAO47701.1"/>
    <property type="molecule type" value="Genomic_DNA"/>
</dbReference>
<sequence length="91" mass="10640">MLLTHTQKGSRVMTTLRGDGKCGYDIWTLASDMLSWFFFLLLYTVHDIGAFSLTLQLSWSGWPRASRLEGYWALVFFVFFFFEGYYTLVLT</sequence>
<reference evidence="2 3" key="1">
    <citation type="journal article" date="2011" name="J. Gen. Appl. Microbiol.">
        <title>Draft genome sequencing of the enigmatic yeast Saitoella complicata.</title>
        <authorList>
            <person name="Nishida H."/>
            <person name="Hamamoto M."/>
            <person name="Sugiyama J."/>
        </authorList>
    </citation>
    <scope>NUCLEOTIDE SEQUENCE [LARGE SCALE GENOMIC DNA]</scope>
    <source>
        <strain evidence="2 3">NRRL Y-17804</strain>
    </source>
</reference>
<organism evidence="2 3">
    <name type="scientific">Saitoella complicata (strain BCRC 22490 / CBS 7301 / JCM 7358 / NBRC 10748 / NRRL Y-17804)</name>
    <dbReference type="NCBI Taxonomy" id="698492"/>
    <lineage>
        <taxon>Eukaryota</taxon>
        <taxon>Fungi</taxon>
        <taxon>Dikarya</taxon>
        <taxon>Ascomycota</taxon>
        <taxon>Taphrinomycotina</taxon>
        <taxon>Taphrinomycotina incertae sedis</taxon>
        <taxon>Saitoella</taxon>
    </lineage>
</organism>